<comment type="caution">
    <text evidence="1">The sequence shown here is derived from an EMBL/GenBank/DDBJ whole genome shotgun (WGS) entry which is preliminary data.</text>
</comment>
<dbReference type="EMBL" id="CACTIH010009077">
    <property type="protein sequence ID" value="CAA3022804.1"/>
    <property type="molecule type" value="Genomic_DNA"/>
</dbReference>
<protein>
    <submittedName>
        <fullName evidence="1">Uncharacterized protein</fullName>
    </submittedName>
</protein>
<dbReference type="AlphaFoldDB" id="A0A8S0UWT9"/>
<evidence type="ECO:0000313" key="1">
    <source>
        <dbReference type="EMBL" id="CAA3022804.1"/>
    </source>
</evidence>
<gene>
    <name evidence="1" type="ORF">OLEA9_A086811</name>
</gene>
<organism evidence="1 2">
    <name type="scientific">Olea europaea subsp. europaea</name>
    <dbReference type="NCBI Taxonomy" id="158383"/>
    <lineage>
        <taxon>Eukaryota</taxon>
        <taxon>Viridiplantae</taxon>
        <taxon>Streptophyta</taxon>
        <taxon>Embryophyta</taxon>
        <taxon>Tracheophyta</taxon>
        <taxon>Spermatophyta</taxon>
        <taxon>Magnoliopsida</taxon>
        <taxon>eudicotyledons</taxon>
        <taxon>Gunneridae</taxon>
        <taxon>Pentapetalae</taxon>
        <taxon>asterids</taxon>
        <taxon>lamiids</taxon>
        <taxon>Lamiales</taxon>
        <taxon>Oleaceae</taxon>
        <taxon>Oleeae</taxon>
        <taxon>Olea</taxon>
    </lineage>
</organism>
<dbReference type="Gramene" id="OE9A086811T1">
    <property type="protein sequence ID" value="OE9A086811C1"/>
    <property type="gene ID" value="OE9A086811"/>
</dbReference>
<dbReference type="Proteomes" id="UP000594638">
    <property type="component" value="Unassembled WGS sequence"/>
</dbReference>
<name>A0A8S0UWT9_OLEEU</name>
<accession>A0A8S0UWT9</accession>
<reference evidence="1 2" key="1">
    <citation type="submission" date="2019-12" db="EMBL/GenBank/DDBJ databases">
        <authorList>
            <person name="Alioto T."/>
            <person name="Alioto T."/>
            <person name="Gomez Garrido J."/>
        </authorList>
    </citation>
    <scope>NUCLEOTIDE SEQUENCE [LARGE SCALE GENOMIC DNA]</scope>
</reference>
<keyword evidence="2" id="KW-1185">Reference proteome</keyword>
<evidence type="ECO:0000313" key="2">
    <source>
        <dbReference type="Proteomes" id="UP000594638"/>
    </source>
</evidence>
<sequence length="56" mass="6252">MGAGRTGKPFGTPYWWGTCGREFKRTWPFLVGFAVTGTIITRTRKILPSCRGMGNE</sequence>
<proteinExistence type="predicted"/>